<evidence type="ECO:0000256" key="1">
    <source>
        <dbReference type="ARBA" id="ARBA00023054"/>
    </source>
</evidence>
<protein>
    <submittedName>
        <fullName evidence="3">Uncharacterized protein</fullName>
    </submittedName>
</protein>
<proteinExistence type="predicted"/>
<sequence length="919" mass="103013">MSAQINEVCQDGDCDPALQSIPLAEPLSAKATGAVDPQRAEQYKAAYQRVQQIKQGHAQTPEWTAKYRSNQLNGKSCLRLNQLESYFAHEYEQNPDFAKFIDQNETDVAAWREDGFQASRRAINLNKRIEDKCPKETRDLEKGAGPSLANLPATYQKLGQVQGYFDKKGNLLKPLEQPAAATTTADDKNLSKKEQIAELKDKVSKLPLGSPMQNKITGIADALGTAQPKLGNLLGNLVGPLQSKLSAFLPGPFGLLSKINAAKDLLGSLKNFVPKIKVGGLLSKIGDLFKKGEGLSKKAKDLVDRGEKLKDKHDKLTLEAEDLKKEMDQRTAAVEKLKQKLGDLAKQKAELTEKLEDKPRKILDDLKDAVANVEKQAGDLAREAEQENQKKDEVLDKVDALEQAKEAIEKELDQLEKEAKDLAKEQEALTEETSEVEAEVEQVKEQEKAVADLAQQLEDLKSEKAKQEELAQCESELKKLLSKLSGVDAVQNEIKKKSKGLFALPGKLLGKLSDLKLFQNKIKLGKNGIPLVGKALAKVDQLTETANMIGSTVELLTGKKTRLQEQIKNIDQKLELVNGIYEGREDLVNGYKDQLIQLIAEKSGLKGKMDQGMADIAGIETQVQDFIKRYNIFDENSNCLDQQELEEKIAELEKQQAETEPELEQLEKELQDAEQRTEALKADTEAAAEMIEEIEVEKAAIKEEFGTEVDLEPVTVEEWSESFQVERSYWDAVFHPDDEVVDGYRGRYFEVLLKDAEKTIKLLFGPGEYYMDKSTFRKTYGPTIGAFATEALQAMKKADRDQVKLFIQGSADLAGHTTFSGNLDERYLYDEVEVLPQKSDPENFSNVPTAKSIPERNFCNDHLPDLRGRYLKEMISIYSKKFDPIILEGAVKQFQDKEERNAIIYLFFPEDLLSTYEKE</sequence>
<feature type="coiled-coil region" evidence="2">
    <location>
        <begin position="640"/>
        <end position="704"/>
    </location>
</feature>
<evidence type="ECO:0000313" key="3">
    <source>
        <dbReference type="EMBL" id="PHN07979.1"/>
    </source>
</evidence>
<name>A0A2D0NIG0_FLAN2</name>
<dbReference type="EMBL" id="PDUD01000004">
    <property type="protein sequence ID" value="PHN07979.1"/>
    <property type="molecule type" value="Genomic_DNA"/>
</dbReference>
<feature type="coiled-coil region" evidence="2">
    <location>
        <begin position="299"/>
        <end position="483"/>
    </location>
</feature>
<reference evidence="3 4" key="1">
    <citation type="submission" date="2017-10" db="EMBL/GenBank/DDBJ databases">
        <title>The draft genome sequence of Lewinella nigricans NBRC 102662.</title>
        <authorList>
            <person name="Wang K."/>
        </authorList>
    </citation>
    <scope>NUCLEOTIDE SEQUENCE [LARGE SCALE GENOMIC DNA]</scope>
    <source>
        <strain evidence="3 4">NBRC 102662</strain>
    </source>
</reference>
<organism evidence="3 4">
    <name type="scientific">Flavilitoribacter nigricans (strain ATCC 23147 / DSM 23189 / NBRC 102662 / NCIMB 1420 / SS-2)</name>
    <name type="common">Lewinella nigricans</name>
    <dbReference type="NCBI Taxonomy" id="1122177"/>
    <lineage>
        <taxon>Bacteria</taxon>
        <taxon>Pseudomonadati</taxon>
        <taxon>Bacteroidota</taxon>
        <taxon>Saprospiria</taxon>
        <taxon>Saprospirales</taxon>
        <taxon>Lewinellaceae</taxon>
        <taxon>Flavilitoribacter</taxon>
    </lineage>
</organism>
<dbReference type="PANTHER" id="PTHR32083">
    <property type="entry name" value="CILIA AND FLAGELLA-ASSOCIATED PROTEIN 58-RELATED"/>
    <property type="match status" value="1"/>
</dbReference>
<comment type="caution">
    <text evidence="3">The sequence shown here is derived from an EMBL/GenBank/DDBJ whole genome shotgun (WGS) entry which is preliminary data.</text>
</comment>
<gene>
    <name evidence="3" type="ORF">CRP01_04285</name>
</gene>
<evidence type="ECO:0000313" key="4">
    <source>
        <dbReference type="Proteomes" id="UP000223913"/>
    </source>
</evidence>
<evidence type="ECO:0000256" key="2">
    <source>
        <dbReference type="SAM" id="Coils"/>
    </source>
</evidence>
<accession>A0A2D0NIG0</accession>
<dbReference type="AlphaFoldDB" id="A0A2D0NIG0"/>
<keyword evidence="4" id="KW-1185">Reference proteome</keyword>
<keyword evidence="1 2" id="KW-0175">Coiled coil</keyword>
<dbReference type="Gene3D" id="1.10.287.1490">
    <property type="match status" value="1"/>
</dbReference>
<dbReference type="Proteomes" id="UP000223913">
    <property type="component" value="Unassembled WGS sequence"/>
</dbReference>